<gene>
    <name evidence="5" type="ORF">HYY20_13160</name>
</gene>
<dbReference type="AlphaFoldDB" id="A0A932CR27"/>
<dbReference type="InterPro" id="IPR050627">
    <property type="entry name" value="Nitroreductase/BluB"/>
</dbReference>
<evidence type="ECO:0000256" key="1">
    <source>
        <dbReference type="ARBA" id="ARBA00022630"/>
    </source>
</evidence>
<sequence>MELMEAIRGRRSVRKFKPDPVQEEDLREILEAARWAANAGNSQPWHFLVVRGEGLRQSMAQAVERMADQMAGWPEVAEMAARIQGSLPFWTFFREAPVTLAVLARPYEATADLALAQKGLPPEEVKRMRPYPGLQSVSAAIQNLLLAAHSLGYGTCWMTGPLVAYRELEEILGVKAPWELVALVPLGRPADLPSSRPRRGIEEIATFLD</sequence>
<evidence type="ECO:0000256" key="2">
    <source>
        <dbReference type="ARBA" id="ARBA00022643"/>
    </source>
</evidence>
<dbReference type="Gene3D" id="3.40.109.10">
    <property type="entry name" value="NADH Oxidase"/>
    <property type="match status" value="1"/>
</dbReference>
<dbReference type="PANTHER" id="PTHR23026">
    <property type="entry name" value="NADPH NITROREDUCTASE"/>
    <property type="match status" value="1"/>
</dbReference>
<dbReference type="PANTHER" id="PTHR23026:SF90">
    <property type="entry name" value="IODOTYROSINE DEIODINASE 1"/>
    <property type="match status" value="1"/>
</dbReference>
<keyword evidence="3" id="KW-0560">Oxidoreductase</keyword>
<evidence type="ECO:0000256" key="3">
    <source>
        <dbReference type="ARBA" id="ARBA00023002"/>
    </source>
</evidence>
<keyword evidence="2" id="KW-0288">FMN</keyword>
<dbReference type="Pfam" id="PF00881">
    <property type="entry name" value="Nitroreductase"/>
    <property type="match status" value="1"/>
</dbReference>
<evidence type="ECO:0000313" key="5">
    <source>
        <dbReference type="EMBL" id="MBI2877817.1"/>
    </source>
</evidence>
<proteinExistence type="predicted"/>
<reference evidence="5" key="1">
    <citation type="submission" date="2020-07" db="EMBL/GenBank/DDBJ databases">
        <title>Huge and variable diversity of episymbiotic CPR bacteria and DPANN archaea in groundwater ecosystems.</title>
        <authorList>
            <person name="He C.Y."/>
            <person name="Keren R."/>
            <person name="Whittaker M."/>
            <person name="Farag I.F."/>
            <person name="Doudna J."/>
            <person name="Cate J.H.D."/>
            <person name="Banfield J.F."/>
        </authorList>
    </citation>
    <scope>NUCLEOTIDE SEQUENCE</scope>
    <source>
        <strain evidence="5">NC_groundwater_672_Ag_B-0.1um_62_36</strain>
    </source>
</reference>
<feature type="domain" description="Nitroreductase" evidence="4">
    <location>
        <begin position="7"/>
        <end position="188"/>
    </location>
</feature>
<dbReference type="GO" id="GO:0016491">
    <property type="term" value="F:oxidoreductase activity"/>
    <property type="evidence" value="ECO:0007669"/>
    <property type="project" value="UniProtKB-KW"/>
</dbReference>
<evidence type="ECO:0000313" key="6">
    <source>
        <dbReference type="Proteomes" id="UP000769766"/>
    </source>
</evidence>
<dbReference type="SUPFAM" id="SSF55469">
    <property type="entry name" value="FMN-dependent nitroreductase-like"/>
    <property type="match status" value="1"/>
</dbReference>
<name>A0A932CR27_UNCTE</name>
<evidence type="ECO:0000259" key="4">
    <source>
        <dbReference type="Pfam" id="PF00881"/>
    </source>
</evidence>
<protein>
    <submittedName>
        <fullName evidence="5">Nitroreductase family protein</fullName>
    </submittedName>
</protein>
<keyword evidence="1" id="KW-0285">Flavoprotein</keyword>
<dbReference type="EMBL" id="JACPRF010000402">
    <property type="protein sequence ID" value="MBI2877817.1"/>
    <property type="molecule type" value="Genomic_DNA"/>
</dbReference>
<comment type="caution">
    <text evidence="5">The sequence shown here is derived from an EMBL/GenBank/DDBJ whole genome shotgun (WGS) entry which is preliminary data.</text>
</comment>
<dbReference type="InterPro" id="IPR029479">
    <property type="entry name" value="Nitroreductase"/>
</dbReference>
<organism evidence="5 6">
    <name type="scientific">Tectimicrobiota bacterium</name>
    <dbReference type="NCBI Taxonomy" id="2528274"/>
    <lineage>
        <taxon>Bacteria</taxon>
        <taxon>Pseudomonadati</taxon>
        <taxon>Nitrospinota/Tectimicrobiota group</taxon>
        <taxon>Candidatus Tectimicrobiota</taxon>
    </lineage>
</organism>
<dbReference type="Proteomes" id="UP000769766">
    <property type="component" value="Unassembled WGS sequence"/>
</dbReference>
<dbReference type="InterPro" id="IPR000415">
    <property type="entry name" value="Nitroreductase-like"/>
</dbReference>
<accession>A0A932CR27</accession>